<feature type="domain" description="Amidase" evidence="1">
    <location>
        <begin position="30"/>
        <end position="417"/>
    </location>
</feature>
<keyword evidence="3" id="KW-1185">Reference proteome</keyword>
<dbReference type="Pfam" id="PF01425">
    <property type="entry name" value="Amidase"/>
    <property type="match status" value="1"/>
</dbReference>
<dbReference type="PANTHER" id="PTHR42678">
    <property type="entry name" value="AMIDASE"/>
    <property type="match status" value="1"/>
</dbReference>
<dbReference type="InterPro" id="IPR023631">
    <property type="entry name" value="Amidase_dom"/>
</dbReference>
<dbReference type="EC" id="3.5.1.4" evidence="2"/>
<accession>A0ABX0J1L4</accession>
<reference evidence="2" key="1">
    <citation type="submission" date="2020-03" db="EMBL/GenBank/DDBJ databases">
        <title>Draft sequencing of Paenibacilllus sp. S3N08.</title>
        <authorList>
            <person name="Kim D.-U."/>
        </authorList>
    </citation>
    <scope>NUCLEOTIDE SEQUENCE</scope>
    <source>
        <strain evidence="2">S3N08</strain>
    </source>
</reference>
<proteinExistence type="predicted"/>
<dbReference type="PANTHER" id="PTHR42678:SF34">
    <property type="entry name" value="OS04G0183300 PROTEIN"/>
    <property type="match status" value="1"/>
</dbReference>
<organism evidence="2 3">
    <name type="scientific">Paenibacillus agricola</name>
    <dbReference type="NCBI Taxonomy" id="2716264"/>
    <lineage>
        <taxon>Bacteria</taxon>
        <taxon>Bacillati</taxon>
        <taxon>Bacillota</taxon>
        <taxon>Bacilli</taxon>
        <taxon>Bacillales</taxon>
        <taxon>Paenibacillaceae</taxon>
        <taxon>Paenibacillus</taxon>
    </lineage>
</organism>
<dbReference type="InterPro" id="IPR036928">
    <property type="entry name" value="AS_sf"/>
</dbReference>
<protein>
    <submittedName>
        <fullName evidence="2">Amidase</fullName>
        <ecNumber evidence="2">3.5.1.4</ecNumber>
    </submittedName>
</protein>
<keyword evidence="2" id="KW-0378">Hydrolase</keyword>
<evidence type="ECO:0000259" key="1">
    <source>
        <dbReference type="Pfam" id="PF01425"/>
    </source>
</evidence>
<dbReference type="NCBIfam" id="NF005300">
    <property type="entry name" value="PRK06828.1"/>
    <property type="match status" value="1"/>
</dbReference>
<dbReference type="SUPFAM" id="SSF75304">
    <property type="entry name" value="Amidase signature (AS) enzymes"/>
    <property type="match status" value="1"/>
</dbReference>
<dbReference type="RefSeq" id="WP_166147178.1">
    <property type="nucleotide sequence ID" value="NZ_JAAOIW010000002.1"/>
</dbReference>
<sequence length="507" mass="54090">MTNKPQAWIIEADITKLQAAMESGSICSADIVQAYLERIHQYDSTINSLLEINPEAITIAKALDQERKEQGSRGRLHGIPILLKDNIDTQDKLHTSAGSIALASSFAAADAFVAAKLRTAGAVILGKTNMTEWSNFMSSQMPAGYSSRGGLVLNPYGPGELFISGSSSGSAAAVAANLGTAALGTETAGSIVGPASQNCLVGIKPTVGLISRSGIIPISSSQDTPGPLARTVTDAAIILGALTGVDAKDTATLESGNHSYTDYTPFLDASFLQHARIGIPRHYYKHLDEGRLAIMEAAITTLRDAGATIMDPVVLHVEENNWNNDAITYEFKKGLNQYLAQLASSAPIHSLQQLIDFNNSHAEIALKYGQDTLMNSEENKLTEAAYLKKKHAYMQLSLTQGIDYVLDTHSLDALMLPGDVDGMYIAARLGYPLVAVPAGYSSVGTVDSDGDPTCGPFGAVFSGRAFSEPLLIKIAYGFEQATHHRFPPQLKNQHDIHGQAGLTTWKS</sequence>
<evidence type="ECO:0000313" key="2">
    <source>
        <dbReference type="EMBL" id="NHN29326.1"/>
    </source>
</evidence>
<evidence type="ECO:0000313" key="3">
    <source>
        <dbReference type="Proteomes" id="UP001165962"/>
    </source>
</evidence>
<comment type="caution">
    <text evidence="2">The sequence shown here is derived from an EMBL/GenBank/DDBJ whole genome shotgun (WGS) entry which is preliminary data.</text>
</comment>
<dbReference type="GO" id="GO:0004040">
    <property type="term" value="F:amidase activity"/>
    <property type="evidence" value="ECO:0007669"/>
    <property type="project" value="UniProtKB-EC"/>
</dbReference>
<dbReference type="Gene3D" id="3.90.1300.10">
    <property type="entry name" value="Amidase signature (AS) domain"/>
    <property type="match status" value="1"/>
</dbReference>
<dbReference type="Proteomes" id="UP001165962">
    <property type="component" value="Unassembled WGS sequence"/>
</dbReference>
<dbReference type="EMBL" id="JAAOIW010000002">
    <property type="protein sequence ID" value="NHN29326.1"/>
    <property type="molecule type" value="Genomic_DNA"/>
</dbReference>
<name>A0ABX0J1L4_9BACL</name>
<gene>
    <name evidence="2" type="ORF">G9U52_05725</name>
</gene>